<accession>A0A8T0JCG8</accession>
<evidence type="ECO:0000313" key="2">
    <source>
        <dbReference type="EMBL" id="KAG0592401.1"/>
    </source>
</evidence>
<dbReference type="SMART" id="SM00256">
    <property type="entry name" value="FBOX"/>
    <property type="match status" value="1"/>
</dbReference>
<evidence type="ECO:0000313" key="3">
    <source>
        <dbReference type="Proteomes" id="UP000822688"/>
    </source>
</evidence>
<dbReference type="SUPFAM" id="SSF81383">
    <property type="entry name" value="F-box domain"/>
    <property type="match status" value="1"/>
</dbReference>
<dbReference type="Proteomes" id="UP000822688">
    <property type="component" value="Chromosome 1"/>
</dbReference>
<evidence type="ECO:0000259" key="1">
    <source>
        <dbReference type="PROSITE" id="PS50181"/>
    </source>
</evidence>
<gene>
    <name evidence="2" type="ORF">KC19_1G249300</name>
</gene>
<comment type="caution">
    <text evidence="2">The sequence shown here is derived from an EMBL/GenBank/DDBJ whole genome shotgun (WGS) entry which is preliminary data.</text>
</comment>
<dbReference type="InterPro" id="IPR050796">
    <property type="entry name" value="SCF_F-box_component"/>
</dbReference>
<sequence length="406" mass="47740">MAFNAALWSQLPLEVVEQVLSFLPMPDLCRYRTTCKTWNELINNSTFSVLHVRNRNKNSPFIAIHSITTFIQNGRGMYIDGSQVLCFLDISSKKWHSMKPRDALEKSFLFDPQYFQIVAMDRGLVLLKALKRASKLCHHESGCTQLCVWNPIKDMKITLPCVPIYSSVLLINFIVDDIAETFKVFIIKRLCDSRVVGIYDSVMKEWKTSSKLEMNNIMMFVISQIVFQNLLYILCFVYDDNPGLPTYYELWRYNHVANIWERLHFGEGCFVKRDYKNNRLFGQFVVSGERLFLTCFCSDIPEDVFEVHEIDIQRRSTKVLLTWTRTNIHRFFDIELKYYPQIYVIGFNKSLMLVSNLSRNIVIFDVETKETNFEWPQLPLRKLRVEDERYSLIGKQMDLLLPGTLK</sequence>
<dbReference type="Pfam" id="PF12937">
    <property type="entry name" value="F-box-like"/>
    <property type="match status" value="1"/>
</dbReference>
<dbReference type="PROSITE" id="PS50181">
    <property type="entry name" value="FBOX"/>
    <property type="match status" value="1"/>
</dbReference>
<dbReference type="Gene3D" id="1.20.1280.50">
    <property type="match status" value="1"/>
</dbReference>
<dbReference type="EMBL" id="CM026421">
    <property type="protein sequence ID" value="KAG0592401.1"/>
    <property type="molecule type" value="Genomic_DNA"/>
</dbReference>
<organism evidence="2 3">
    <name type="scientific">Ceratodon purpureus</name>
    <name type="common">Fire moss</name>
    <name type="synonym">Dicranum purpureum</name>
    <dbReference type="NCBI Taxonomy" id="3225"/>
    <lineage>
        <taxon>Eukaryota</taxon>
        <taxon>Viridiplantae</taxon>
        <taxon>Streptophyta</taxon>
        <taxon>Embryophyta</taxon>
        <taxon>Bryophyta</taxon>
        <taxon>Bryophytina</taxon>
        <taxon>Bryopsida</taxon>
        <taxon>Dicranidae</taxon>
        <taxon>Pseudoditrichales</taxon>
        <taxon>Ditrichaceae</taxon>
        <taxon>Ceratodon</taxon>
    </lineage>
</organism>
<protein>
    <recommendedName>
        <fullName evidence="1">F-box domain-containing protein</fullName>
    </recommendedName>
</protein>
<feature type="domain" description="F-box" evidence="1">
    <location>
        <begin position="5"/>
        <end position="50"/>
    </location>
</feature>
<keyword evidence="3" id="KW-1185">Reference proteome</keyword>
<name>A0A8T0JCG8_CERPU</name>
<reference evidence="2" key="1">
    <citation type="submission" date="2020-06" db="EMBL/GenBank/DDBJ databases">
        <title>WGS assembly of Ceratodon purpureus strain R40.</title>
        <authorList>
            <person name="Carey S.B."/>
            <person name="Jenkins J."/>
            <person name="Shu S."/>
            <person name="Lovell J.T."/>
            <person name="Sreedasyam A."/>
            <person name="Maumus F."/>
            <person name="Tiley G.P."/>
            <person name="Fernandez-Pozo N."/>
            <person name="Barry K."/>
            <person name="Chen C."/>
            <person name="Wang M."/>
            <person name="Lipzen A."/>
            <person name="Daum C."/>
            <person name="Saski C.A."/>
            <person name="Payton A.C."/>
            <person name="Mcbreen J.C."/>
            <person name="Conrad R.E."/>
            <person name="Kollar L.M."/>
            <person name="Olsson S."/>
            <person name="Huttunen S."/>
            <person name="Landis J.B."/>
            <person name="Wickett N.J."/>
            <person name="Johnson M.G."/>
            <person name="Rensing S.A."/>
            <person name="Grimwood J."/>
            <person name="Schmutz J."/>
            <person name="Mcdaniel S.F."/>
        </authorList>
    </citation>
    <scope>NUCLEOTIDE SEQUENCE</scope>
    <source>
        <strain evidence="2">R40</strain>
    </source>
</reference>
<proteinExistence type="predicted"/>
<dbReference type="InterPro" id="IPR036047">
    <property type="entry name" value="F-box-like_dom_sf"/>
</dbReference>
<dbReference type="InterPro" id="IPR001810">
    <property type="entry name" value="F-box_dom"/>
</dbReference>
<dbReference type="PANTHER" id="PTHR31672">
    <property type="entry name" value="BNACNNG10540D PROTEIN"/>
    <property type="match status" value="1"/>
</dbReference>
<dbReference type="AlphaFoldDB" id="A0A8T0JCG8"/>